<dbReference type="InterPro" id="IPR001807">
    <property type="entry name" value="ClC"/>
</dbReference>
<proteinExistence type="inferred from homology"/>
<dbReference type="SMART" id="SM00116">
    <property type="entry name" value="CBS"/>
    <property type="match status" value="2"/>
</dbReference>
<protein>
    <recommendedName>
        <fullName evidence="11">Chloride channel protein</fullName>
    </recommendedName>
</protein>
<dbReference type="InterPro" id="IPR046342">
    <property type="entry name" value="CBS_dom_sf"/>
</dbReference>
<comment type="similarity">
    <text evidence="11">Belongs to the chloride channel (TC 2.A.49) family.</text>
</comment>
<dbReference type="Gene3D" id="1.10.3080.10">
    <property type="entry name" value="Clc chloride channel"/>
    <property type="match status" value="1"/>
</dbReference>
<comment type="caution">
    <text evidence="11">Lacks conserved residue(s) required for the propagation of feature annotation.</text>
</comment>
<evidence type="ECO:0000259" key="14">
    <source>
        <dbReference type="PROSITE" id="PS51371"/>
    </source>
</evidence>
<dbReference type="Pfam" id="PF00654">
    <property type="entry name" value="Voltage_CLC"/>
    <property type="match status" value="1"/>
</dbReference>
<evidence type="ECO:0000256" key="3">
    <source>
        <dbReference type="ARBA" id="ARBA00022692"/>
    </source>
</evidence>
<feature type="transmembrane region" description="Helical" evidence="11">
    <location>
        <begin position="612"/>
        <end position="635"/>
    </location>
</feature>
<dbReference type="PANTHER" id="PTHR11689">
    <property type="entry name" value="CHLORIDE CHANNEL PROTEIN CLC FAMILY MEMBER"/>
    <property type="match status" value="1"/>
</dbReference>
<feature type="compositionally biased region" description="Basic and acidic residues" evidence="12">
    <location>
        <begin position="811"/>
        <end position="822"/>
    </location>
</feature>
<dbReference type="InterPro" id="IPR051280">
    <property type="entry name" value="Cl-channel/antiporter"/>
</dbReference>
<dbReference type="InterPro" id="IPR014743">
    <property type="entry name" value="Cl-channel_core"/>
</dbReference>
<dbReference type="GO" id="GO:0005254">
    <property type="term" value="F:chloride channel activity"/>
    <property type="evidence" value="ECO:0007669"/>
    <property type="project" value="UniProtKB-UniRule"/>
</dbReference>
<dbReference type="PRINTS" id="PR00762">
    <property type="entry name" value="CLCHANNEL"/>
</dbReference>
<evidence type="ECO:0000256" key="4">
    <source>
        <dbReference type="ARBA" id="ARBA00022737"/>
    </source>
</evidence>
<evidence type="ECO:0000256" key="5">
    <source>
        <dbReference type="ARBA" id="ARBA00022989"/>
    </source>
</evidence>
<evidence type="ECO:0000256" key="9">
    <source>
        <dbReference type="ARBA" id="ARBA00023214"/>
    </source>
</evidence>
<dbReference type="SUPFAM" id="SSF81340">
    <property type="entry name" value="Clc chloride channel"/>
    <property type="match status" value="1"/>
</dbReference>
<feature type="signal peptide" evidence="13">
    <location>
        <begin position="1"/>
        <end position="17"/>
    </location>
</feature>
<keyword evidence="8 11" id="KW-0472">Membrane</keyword>
<evidence type="ECO:0000256" key="6">
    <source>
        <dbReference type="ARBA" id="ARBA00023065"/>
    </source>
</evidence>
<evidence type="ECO:0000256" key="2">
    <source>
        <dbReference type="ARBA" id="ARBA00022448"/>
    </source>
</evidence>
<dbReference type="PROSITE" id="PS51371">
    <property type="entry name" value="CBS"/>
    <property type="match status" value="1"/>
</dbReference>
<dbReference type="SUPFAM" id="SSF54631">
    <property type="entry name" value="CBS-domain pair"/>
    <property type="match status" value="1"/>
</dbReference>
<feature type="transmembrane region" description="Helical" evidence="11">
    <location>
        <begin position="641"/>
        <end position="658"/>
    </location>
</feature>
<evidence type="ECO:0000256" key="8">
    <source>
        <dbReference type="ARBA" id="ARBA00023136"/>
    </source>
</evidence>
<keyword evidence="9 11" id="KW-0868">Chloride</keyword>
<dbReference type="Pfam" id="PF00571">
    <property type="entry name" value="CBS"/>
    <property type="match status" value="1"/>
</dbReference>
<evidence type="ECO:0000256" key="1">
    <source>
        <dbReference type="ARBA" id="ARBA00004141"/>
    </source>
</evidence>
<dbReference type="EMBL" id="HE575324">
    <property type="protein sequence ID" value="CCC96146.1"/>
    <property type="molecule type" value="Genomic_DNA"/>
</dbReference>
<evidence type="ECO:0000256" key="11">
    <source>
        <dbReference type="RuleBase" id="RU361221"/>
    </source>
</evidence>
<feature type="transmembrane region" description="Helical" evidence="11">
    <location>
        <begin position="370"/>
        <end position="388"/>
    </location>
</feature>
<keyword evidence="2 11" id="KW-0813">Transport</keyword>
<feature type="domain" description="CBS" evidence="14">
    <location>
        <begin position="696"/>
        <end position="757"/>
    </location>
</feature>
<feature type="transmembrane region" description="Helical" evidence="11">
    <location>
        <begin position="223"/>
        <end position="252"/>
    </location>
</feature>
<reference evidence="15" key="1">
    <citation type="journal article" date="2012" name="Proc. Natl. Acad. Sci. U.S.A.">
        <title>Antigenic diversity is generated by distinct evolutionary mechanisms in African trypanosome species.</title>
        <authorList>
            <person name="Jackson A.P."/>
            <person name="Berry A."/>
            <person name="Aslett M."/>
            <person name="Allison H.C."/>
            <person name="Burton P."/>
            <person name="Vavrova-Anderson J."/>
            <person name="Brown R."/>
            <person name="Browne H."/>
            <person name="Corton N."/>
            <person name="Hauser H."/>
            <person name="Gamble J."/>
            <person name="Gilderthorp R."/>
            <person name="Marcello L."/>
            <person name="McQuillan J."/>
            <person name="Otto T.D."/>
            <person name="Quail M.A."/>
            <person name="Sanders M.J."/>
            <person name="van Tonder A."/>
            <person name="Ginger M.L."/>
            <person name="Field M.C."/>
            <person name="Barry J.D."/>
            <person name="Hertz-Fowler C."/>
            <person name="Berriman M."/>
        </authorList>
    </citation>
    <scope>NUCLEOTIDE SEQUENCE</scope>
    <source>
        <strain evidence="15">IL3000</strain>
    </source>
</reference>
<feature type="transmembrane region" description="Helical" evidence="11">
    <location>
        <begin position="574"/>
        <end position="600"/>
    </location>
</feature>
<keyword evidence="3 11" id="KW-0812">Transmembrane</keyword>
<gene>
    <name evidence="15" type="ORF">TCIL3000_11_16580</name>
</gene>
<keyword evidence="5 11" id="KW-1133">Transmembrane helix</keyword>
<keyword evidence="6 11" id="KW-0406">Ion transport</keyword>
<evidence type="ECO:0000313" key="15">
    <source>
        <dbReference type="EMBL" id="CCC96146.1"/>
    </source>
</evidence>
<dbReference type="CDD" id="cd01036">
    <property type="entry name" value="ClC_euk"/>
    <property type="match status" value="1"/>
</dbReference>
<name>G0V3C3_TRYCI</name>
<dbReference type="Gene3D" id="3.10.580.10">
    <property type="entry name" value="CBS-domain"/>
    <property type="match status" value="1"/>
</dbReference>
<feature type="transmembrane region" description="Helical" evidence="11">
    <location>
        <begin position="335"/>
        <end position="358"/>
    </location>
</feature>
<dbReference type="VEuPathDB" id="TriTrypDB:TcIL3000.11.16580"/>
<feature type="transmembrane region" description="Helical" evidence="11">
    <location>
        <begin position="138"/>
        <end position="159"/>
    </location>
</feature>
<organism evidence="15">
    <name type="scientific">Trypanosoma congolense (strain IL3000)</name>
    <dbReference type="NCBI Taxonomy" id="1068625"/>
    <lineage>
        <taxon>Eukaryota</taxon>
        <taxon>Discoba</taxon>
        <taxon>Euglenozoa</taxon>
        <taxon>Kinetoplastea</taxon>
        <taxon>Metakinetoplastina</taxon>
        <taxon>Trypanosomatida</taxon>
        <taxon>Trypanosomatidae</taxon>
        <taxon>Trypanosoma</taxon>
        <taxon>Nannomonas</taxon>
    </lineage>
</organism>
<comment type="subcellular location">
    <subcellularLocation>
        <location evidence="1 11">Membrane</location>
        <topology evidence="1 11">Multi-pass membrane protein</topology>
    </subcellularLocation>
</comment>
<dbReference type="GO" id="GO:0016020">
    <property type="term" value="C:membrane"/>
    <property type="evidence" value="ECO:0007669"/>
    <property type="project" value="UniProtKB-SubCell"/>
</dbReference>
<keyword evidence="7 10" id="KW-0129">CBS domain</keyword>
<feature type="region of interest" description="Disordered" evidence="12">
    <location>
        <begin position="772"/>
        <end position="838"/>
    </location>
</feature>
<evidence type="ECO:0000256" key="10">
    <source>
        <dbReference type="PROSITE-ProRule" id="PRU00703"/>
    </source>
</evidence>
<feature type="transmembrane region" description="Helical" evidence="11">
    <location>
        <begin position="433"/>
        <end position="458"/>
    </location>
</feature>
<keyword evidence="13" id="KW-0732">Signal</keyword>
<evidence type="ECO:0000256" key="7">
    <source>
        <dbReference type="ARBA" id="ARBA00023122"/>
    </source>
</evidence>
<sequence length="951" mass="105748">MCIYVFVLHFHLRLSFSGCIAFIRFPHTGMSYKLLTSQVSQGSDTGCRSRQDILTSLGANSNDRATSAWFQYLARTEEEGEAAFARVRLPLFHRTKVRHAQSEEERRRMDNYESIDYSEPQSTIYKKRMTDWKKEPRWLKWVMFIAVGLCVGLWSVLLFQTLDYLMDKKLSLLRYYLDLHSSSDETMAQAKSKINGTAGVGGVLGPSRFTPSGVSWAVAAKCYVIYIAWSGLFALLSSLCCVVMPAAAGSGVPEVMAYLNGVMFPRVFNIRNLVVKTMSCILAVSSGIPVGAEGPIIHIGSLIGAGLPTGRSRTLNCGSRSLLSTFRNPCDMRGFISAGAACGMTSAFSAPIGGLLFVMEEVATFFSVKLACMVFVSCLACMCVIQIVNSYLSGWHSTSRPSMSEGEFLPSAIALFIVNTVPGSRVSMNVYTFIPTFVGSLALGLLAVLYTVSSVRFVRWRIRRLVPNTFLRVMEPCLFTLAYSSLCYVLPLCFGCIEIPRYVEEHKKEMKIELFSYFCEDQRNTFSPLATLTMMSPYNSIRVLFSRRTTGLIPWYACLLHLTLYTLASSYAGGMFISCGTVIPSLFIGAMGGRLVGVLFNNEVWADPGVMSLIGAASYFSGISRLSFSLIVIMMEMTADLTHITCLMVGVVFARALADRFCHSLYHSLLDIKAVPFLEAQAGVHKFDMFCAKDIMTSPAVTLSTVETIAHVVEVLQSTQHNTFPVVTMGKRTYSGVISRSQLELLLWFMYFRETDGSDTVDSGRLCGLFAGANNGDEKGTEPADGLEWPRGNSETDGMEEGEGCEPSPKSNDRNNHMRENPTGDAGPGTRHRTPRSHATYADLNKVRECIFWRRLPPMPPAELLSTSAIRCHVDLSPYVDLSTYYVRDVMCISRTYYIFRLLGLRLLPVVDRRHRVIGVITRTNLFGDRLQERLRDAEDAWGMPAENNVR</sequence>
<dbReference type="PANTHER" id="PTHR11689:SF159">
    <property type="entry name" value="CHLORIDE CHANNEL PROTEIN"/>
    <property type="match status" value="1"/>
</dbReference>
<dbReference type="InterPro" id="IPR000644">
    <property type="entry name" value="CBS_dom"/>
</dbReference>
<keyword evidence="4" id="KW-0677">Repeat</keyword>
<dbReference type="AlphaFoldDB" id="G0V3C3"/>
<feature type="chain" id="PRO_5003410766" description="Chloride channel protein" evidence="13">
    <location>
        <begin position="18"/>
        <end position="951"/>
    </location>
</feature>
<accession>G0V3C3</accession>
<evidence type="ECO:0000256" key="12">
    <source>
        <dbReference type="SAM" id="MobiDB-lite"/>
    </source>
</evidence>
<evidence type="ECO:0000256" key="13">
    <source>
        <dbReference type="SAM" id="SignalP"/>
    </source>
</evidence>